<feature type="domain" description="SET" evidence="17">
    <location>
        <begin position="240"/>
        <end position="686"/>
    </location>
</feature>
<dbReference type="InterPro" id="IPR001214">
    <property type="entry name" value="SET_dom"/>
</dbReference>
<sequence length="909" mass="100810">MATSERWKLFQESCKKELGRRLPEFSRLESDEERAKFCLALDCWDGDTLTKLIEKLQSLKGKVGKSTEKANHLRDKGNAAYKAQKFQEAFTLYTDSISYSPVTHVNDDNGTECLSLALANRSAVLFHLQEYKLCLQDIQASIDSGYPENLQYKLLHRKVQALFKLGKKDDAKKEVKGTLEAIEKADIPEDRKEAMRKELKLAGRNISKQEEGKEGEESAEEVKVPKLQYGESQQVAHASGGVEMREEEDKGRMLVAQKAFEPGSVLIVEQPYAAVLLQKHHSTHCHTCVTPVLVPHPCRGCQYVQYCSGTCEEQAWREYHRGCQYVQYCSRTCEDQAWKEYHSYECEHWHLLQMVETFAQLSLRLLLTAAARGEKHPSADMESPATASKPSDQAKLCTDKVSPTSDGAKTVQIDSETGSTSEQPGDLSVQTDVIEENPPSAGMESPTTADKPSDQNKLCTDDLSSTSEEAKTDSETESTLEQASNMSQAESTPEQASNLSVKTDSVQNSMQDVELHRGNYSSVYNLMTHTEHHSVEQLLTQMMVSCLMCKCLGVDMCVEVVKKLGLEGGNCTGATEGGGCGENKEGGDCAKSEEGVVCVEKMAALLCHHMQQLRCNAQAITTLQEQDSVSLLEDKQVRLATAVFPTEALLNHSCRPNVFVSFQGKTLIVRAVSHIKPGEELLHCYGPHAGRMVYGERQAALKEQYFFSCSCDACQEQVGNPNTVDMFSAYKCPVCNNAAKLQDKKLVCTSPNCDAQGDTDDIKTTSKKIQDLFVQSSAFLEEGQIQEAVSGLKQCLVLQWKILHPSNKDIARTHDALARCYATSGDCKKSVEHLKKSLSTVELQFGACSVELAHELHKLAQLQFNGQQVAECLDTIERALTIFGCHYGDHHPKSKELRAMKDCLIDVLV</sequence>
<dbReference type="PROSITE" id="PS50280">
    <property type="entry name" value="SET"/>
    <property type="match status" value="1"/>
</dbReference>
<evidence type="ECO:0000259" key="17">
    <source>
        <dbReference type="PROSITE" id="PS50280"/>
    </source>
</evidence>
<feature type="domain" description="MYND-type" evidence="18">
    <location>
        <begin position="285"/>
        <end position="323"/>
    </location>
</feature>
<dbReference type="InterPro" id="IPR044421">
    <property type="entry name" value="SMYD4_SET"/>
</dbReference>
<keyword evidence="9" id="KW-0862">Zinc</keyword>
<keyword evidence="5" id="KW-0808">Transferase</keyword>
<gene>
    <name evidence="19" type="ORF">BRAFLDRAFT_75068</name>
</gene>
<evidence type="ECO:0000256" key="13">
    <source>
        <dbReference type="ARBA" id="ARBA00093635"/>
    </source>
</evidence>
<dbReference type="PANTHER" id="PTHR46165">
    <property type="entry name" value="SET AND MYND DOMAIN-CONTAINING PROTEIN 4"/>
    <property type="match status" value="1"/>
</dbReference>
<dbReference type="SUPFAM" id="SSF48452">
    <property type="entry name" value="TPR-like"/>
    <property type="match status" value="2"/>
</dbReference>
<dbReference type="FunCoup" id="C3ZQQ3">
    <property type="interactions" value="152"/>
</dbReference>
<evidence type="ECO:0000259" key="18">
    <source>
        <dbReference type="PROSITE" id="PS50865"/>
    </source>
</evidence>
<feature type="compositionally biased region" description="Polar residues" evidence="16">
    <location>
        <begin position="445"/>
        <end position="467"/>
    </location>
</feature>
<evidence type="ECO:0000256" key="1">
    <source>
        <dbReference type="ARBA" id="ARBA00004123"/>
    </source>
</evidence>
<dbReference type="GO" id="GO:0032259">
    <property type="term" value="P:methylation"/>
    <property type="evidence" value="ECO:0007669"/>
    <property type="project" value="UniProtKB-KW"/>
</dbReference>
<proteinExistence type="predicted"/>
<dbReference type="Gene3D" id="1.10.220.160">
    <property type="match status" value="1"/>
</dbReference>
<evidence type="ECO:0000256" key="16">
    <source>
        <dbReference type="SAM" id="MobiDB-lite"/>
    </source>
</evidence>
<keyword evidence="3" id="KW-0963">Cytoplasm</keyword>
<name>C3ZQQ3_BRAFL</name>
<feature type="compositionally biased region" description="Polar residues" evidence="16">
    <location>
        <begin position="401"/>
        <end position="431"/>
    </location>
</feature>
<comment type="catalytic activity">
    <reaction evidence="11">
        <text>L-lysyl-[protein] + S-adenosyl-L-methionine = N(6)-methyl-L-lysyl-[protein] + S-adenosyl-L-homocysteine + H(+)</text>
        <dbReference type="Rhea" id="RHEA:51736"/>
        <dbReference type="Rhea" id="RHEA-COMP:9752"/>
        <dbReference type="Rhea" id="RHEA-COMP:13053"/>
        <dbReference type="ChEBI" id="CHEBI:15378"/>
        <dbReference type="ChEBI" id="CHEBI:29969"/>
        <dbReference type="ChEBI" id="CHEBI:57856"/>
        <dbReference type="ChEBI" id="CHEBI:59789"/>
        <dbReference type="ChEBI" id="CHEBI:61929"/>
    </reaction>
</comment>
<dbReference type="InterPro" id="IPR046341">
    <property type="entry name" value="SET_dom_sf"/>
</dbReference>
<dbReference type="CDD" id="cd10536">
    <property type="entry name" value="SET_SMYD4"/>
    <property type="match status" value="1"/>
</dbReference>
<keyword evidence="7" id="KW-0479">Metal-binding</keyword>
<dbReference type="InterPro" id="IPR052097">
    <property type="entry name" value="SET-MYND_domain_protein"/>
</dbReference>
<evidence type="ECO:0000256" key="9">
    <source>
        <dbReference type="ARBA" id="ARBA00022833"/>
    </source>
</evidence>
<dbReference type="GO" id="GO:0008270">
    <property type="term" value="F:zinc ion binding"/>
    <property type="evidence" value="ECO:0007669"/>
    <property type="project" value="UniProtKB-KW"/>
</dbReference>
<evidence type="ECO:0000256" key="4">
    <source>
        <dbReference type="ARBA" id="ARBA00022603"/>
    </source>
</evidence>
<evidence type="ECO:0000256" key="12">
    <source>
        <dbReference type="ARBA" id="ARBA00093423"/>
    </source>
</evidence>
<feature type="compositionally biased region" description="Polar residues" evidence="16">
    <location>
        <begin position="477"/>
        <end position="504"/>
    </location>
</feature>
<evidence type="ECO:0000256" key="8">
    <source>
        <dbReference type="ARBA" id="ARBA00022771"/>
    </source>
</evidence>
<dbReference type="Pfam" id="PF00856">
    <property type="entry name" value="SET"/>
    <property type="match status" value="1"/>
</dbReference>
<evidence type="ECO:0000256" key="2">
    <source>
        <dbReference type="ARBA" id="ARBA00004496"/>
    </source>
</evidence>
<dbReference type="GO" id="GO:0005737">
    <property type="term" value="C:cytoplasm"/>
    <property type="evidence" value="ECO:0007669"/>
    <property type="project" value="UniProtKB-SubCell"/>
</dbReference>
<evidence type="ECO:0000256" key="15">
    <source>
        <dbReference type="PROSITE-ProRule" id="PRU00134"/>
    </source>
</evidence>
<evidence type="ECO:0000256" key="14">
    <source>
        <dbReference type="ARBA" id="ARBA00093680"/>
    </source>
</evidence>
<dbReference type="STRING" id="7739.C3ZQQ3"/>
<dbReference type="InterPro" id="IPR011990">
    <property type="entry name" value="TPR-like_helical_dom_sf"/>
</dbReference>
<dbReference type="eggNOG" id="KOG2084">
    <property type="taxonomic scope" value="Eukaryota"/>
</dbReference>
<feature type="region of interest" description="Disordered" evidence="16">
    <location>
        <begin position="375"/>
        <end position="504"/>
    </location>
</feature>
<evidence type="ECO:0000256" key="7">
    <source>
        <dbReference type="ARBA" id="ARBA00022723"/>
    </source>
</evidence>
<dbReference type="GO" id="GO:0005634">
    <property type="term" value="C:nucleus"/>
    <property type="evidence" value="ECO:0007669"/>
    <property type="project" value="UniProtKB-SubCell"/>
</dbReference>
<keyword evidence="8 15" id="KW-0863">Zinc-finger</keyword>
<organism>
    <name type="scientific">Branchiostoma floridae</name>
    <name type="common">Florida lancelet</name>
    <name type="synonym">Amphioxus</name>
    <dbReference type="NCBI Taxonomy" id="7739"/>
    <lineage>
        <taxon>Eukaryota</taxon>
        <taxon>Metazoa</taxon>
        <taxon>Chordata</taxon>
        <taxon>Cephalochordata</taxon>
        <taxon>Leptocardii</taxon>
        <taxon>Amphioxiformes</taxon>
        <taxon>Branchiostomatidae</taxon>
        <taxon>Branchiostoma</taxon>
    </lineage>
</organism>
<dbReference type="Pfam" id="PF01753">
    <property type="entry name" value="zf-MYND"/>
    <property type="match status" value="1"/>
</dbReference>
<evidence type="ECO:0000256" key="5">
    <source>
        <dbReference type="ARBA" id="ARBA00022679"/>
    </source>
</evidence>
<evidence type="ECO:0000256" key="11">
    <source>
        <dbReference type="ARBA" id="ARBA00048985"/>
    </source>
</evidence>
<dbReference type="Gene3D" id="2.170.270.10">
    <property type="entry name" value="SET domain"/>
    <property type="match status" value="2"/>
</dbReference>
<dbReference type="InParanoid" id="C3ZQQ3"/>
<protein>
    <recommendedName>
        <fullName evidence="13">Protein-lysine N-methyltransferase SMYD4</fullName>
    </recommendedName>
    <alternativeName>
        <fullName evidence="14">SET and MYND domain-containing protein 4</fullName>
    </alternativeName>
</protein>
<dbReference type="InterPro" id="IPR002893">
    <property type="entry name" value="Znf_MYND"/>
</dbReference>
<evidence type="ECO:0000256" key="3">
    <source>
        <dbReference type="ARBA" id="ARBA00022490"/>
    </source>
</evidence>
<dbReference type="PROSITE" id="PS50865">
    <property type="entry name" value="ZF_MYND_2"/>
    <property type="match status" value="1"/>
</dbReference>
<keyword evidence="10" id="KW-0539">Nucleus</keyword>
<dbReference type="AlphaFoldDB" id="C3ZQQ3"/>
<dbReference type="Gene3D" id="6.10.140.2220">
    <property type="match status" value="2"/>
</dbReference>
<evidence type="ECO:0000313" key="19">
    <source>
        <dbReference type="EMBL" id="EEN45099.1"/>
    </source>
</evidence>
<comment type="function">
    <text evidence="12">Protein-lysine N-methyltransferase. Monomethylates PRMT5, modulating its transcriptional activity. May also act as a histone methyltransferase. Plays a critical role in cardiac development. Acts as a key epigenetic regulator of gene expression during cardiac development via its dual activities as a methyltransferase and negative regulator of HDAC1.</text>
</comment>
<evidence type="ECO:0000256" key="10">
    <source>
        <dbReference type="ARBA" id="ARBA00023242"/>
    </source>
</evidence>
<accession>C3ZQQ3</accession>
<comment type="subcellular location">
    <subcellularLocation>
        <location evidence="2">Cytoplasm</location>
    </subcellularLocation>
    <subcellularLocation>
        <location evidence="1">Nucleus</location>
    </subcellularLocation>
</comment>
<dbReference type="EMBL" id="GG666662">
    <property type="protein sequence ID" value="EEN45099.1"/>
    <property type="molecule type" value="Genomic_DNA"/>
</dbReference>
<evidence type="ECO:0000256" key="6">
    <source>
        <dbReference type="ARBA" id="ARBA00022691"/>
    </source>
</evidence>
<dbReference type="PANTHER" id="PTHR46165:SF2">
    <property type="entry name" value="SET AND MYND DOMAIN-CONTAINING PROTEIN 4"/>
    <property type="match status" value="1"/>
</dbReference>
<keyword evidence="4" id="KW-0489">Methyltransferase</keyword>
<dbReference type="GO" id="GO:0008168">
    <property type="term" value="F:methyltransferase activity"/>
    <property type="evidence" value="ECO:0007669"/>
    <property type="project" value="UniProtKB-KW"/>
</dbReference>
<dbReference type="Gene3D" id="1.25.40.10">
    <property type="entry name" value="Tetratricopeptide repeat domain"/>
    <property type="match status" value="2"/>
</dbReference>
<reference evidence="19" key="1">
    <citation type="journal article" date="2008" name="Nature">
        <title>The amphioxus genome and the evolution of the chordate karyotype.</title>
        <authorList>
            <consortium name="US DOE Joint Genome Institute (JGI-PGF)"/>
            <person name="Putnam N.H."/>
            <person name="Butts T."/>
            <person name="Ferrier D.E.K."/>
            <person name="Furlong R.F."/>
            <person name="Hellsten U."/>
            <person name="Kawashima T."/>
            <person name="Robinson-Rechavi M."/>
            <person name="Shoguchi E."/>
            <person name="Terry A."/>
            <person name="Yu J.-K."/>
            <person name="Benito-Gutierrez E.L."/>
            <person name="Dubchak I."/>
            <person name="Garcia-Fernandez J."/>
            <person name="Gibson-Brown J.J."/>
            <person name="Grigoriev I.V."/>
            <person name="Horton A.C."/>
            <person name="de Jong P.J."/>
            <person name="Jurka J."/>
            <person name="Kapitonov V.V."/>
            <person name="Kohara Y."/>
            <person name="Kuroki Y."/>
            <person name="Lindquist E."/>
            <person name="Lucas S."/>
            <person name="Osoegawa K."/>
            <person name="Pennacchio L.A."/>
            <person name="Salamov A.A."/>
            <person name="Satou Y."/>
            <person name="Sauka-Spengler T."/>
            <person name="Schmutz J."/>
            <person name="Shin-I T."/>
            <person name="Toyoda A."/>
            <person name="Bronner-Fraser M."/>
            <person name="Fujiyama A."/>
            <person name="Holland L.Z."/>
            <person name="Holland P.W.H."/>
            <person name="Satoh N."/>
            <person name="Rokhsar D.S."/>
        </authorList>
    </citation>
    <scope>NUCLEOTIDE SEQUENCE [LARGE SCALE GENOMIC DNA]</scope>
    <source>
        <strain evidence="19">S238N-H82</strain>
        <tissue evidence="19">Testes</tissue>
    </source>
</reference>
<dbReference type="SUPFAM" id="SSF82199">
    <property type="entry name" value="SET domain"/>
    <property type="match status" value="2"/>
</dbReference>
<keyword evidence="6" id="KW-0949">S-adenosyl-L-methionine</keyword>